<comment type="caution">
    <text evidence="10">The sequence shown here is derived from an EMBL/GenBank/DDBJ whole genome shotgun (WGS) entry which is preliminary data.</text>
</comment>
<dbReference type="SUPFAM" id="SSF52518">
    <property type="entry name" value="Thiamin diphosphate-binding fold (THDP-binding)"/>
    <property type="match status" value="2"/>
</dbReference>
<keyword evidence="5 6" id="KW-0786">Thiamine pyrophosphate</keyword>
<sequence>MVEGKKISGGDILTKCLLEENVKYIFGIVGGQLLTIYDAIYRWGREKGIDTVMFRHEQAAAHAADAWARVTNTPGVCMGTVGPGAMHLLPGVGAAWADNIPVITIAAQIHSRDSDRFMYQSGLDQVTMFKPVTKYQKTVRKIQEIPDSVRKSFREATGGRPGPVLLELQEDALIAQIEEEKVSILTKNQYRAIGKPAVDNQLIKDSLNLLLNAKNPLIISGGGVGQAEAWNELQEFAEYLQIPVITTMMGIGTISNKSKCYSGLSVYFNPSLGTVSDVILSLGNKFSFVLGHGEEPMWKDSQKLIQVDIDPGMIGRNKPVTIGIVGDCKAFLTQILEEVKKTERVEKREWLEKLAETKKTTEEMLKKLALNDKIPMTGERMVKEVLEYIDEDAIIIIDGGDICGKVYGQLNLYKDRKPLSHLRSVGMGHLGTAVPYGIGVKLAKPDKQVICFAGDGSFMINIQDLETAVRLGLKNLIYIVANNNAWGMIKTAQKSYFKKRFIDVDLPEFDYGKCAESFGCYGESVSDPKDLKNALERAKNSNKPAVIDVKTNY</sequence>
<organism evidence="10">
    <name type="scientific">marine sediment metagenome</name>
    <dbReference type="NCBI Taxonomy" id="412755"/>
    <lineage>
        <taxon>unclassified sequences</taxon>
        <taxon>metagenomes</taxon>
        <taxon>ecological metagenomes</taxon>
    </lineage>
</organism>
<dbReference type="InterPro" id="IPR012000">
    <property type="entry name" value="Thiamin_PyroP_enz_cen_dom"/>
</dbReference>
<dbReference type="Pfam" id="PF00205">
    <property type="entry name" value="TPP_enzyme_M"/>
    <property type="match status" value="1"/>
</dbReference>
<dbReference type="PANTHER" id="PTHR18968">
    <property type="entry name" value="THIAMINE PYROPHOSPHATE ENZYMES"/>
    <property type="match status" value="1"/>
</dbReference>
<protein>
    <recommendedName>
        <fullName evidence="11">Thiamine pyrophosphate-binding protein</fullName>
    </recommendedName>
</protein>
<dbReference type="InterPro" id="IPR012001">
    <property type="entry name" value="Thiamin_PyroP_enz_TPP-bd_dom"/>
</dbReference>
<evidence type="ECO:0000259" key="8">
    <source>
        <dbReference type="Pfam" id="PF02775"/>
    </source>
</evidence>
<comment type="cofactor">
    <cofactor evidence="2">
        <name>thiamine diphosphate</name>
        <dbReference type="ChEBI" id="CHEBI:58937"/>
    </cofactor>
</comment>
<comment type="similarity">
    <text evidence="3 6">Belongs to the TPP enzyme family.</text>
</comment>
<dbReference type="InterPro" id="IPR011766">
    <property type="entry name" value="TPP_enzyme_TPP-bd"/>
</dbReference>
<dbReference type="GO" id="GO:0050660">
    <property type="term" value="F:flavin adenine dinucleotide binding"/>
    <property type="evidence" value="ECO:0007669"/>
    <property type="project" value="TreeGrafter"/>
</dbReference>
<evidence type="ECO:0000313" key="10">
    <source>
        <dbReference type="EMBL" id="KKN45600.1"/>
    </source>
</evidence>
<evidence type="ECO:0000256" key="5">
    <source>
        <dbReference type="ARBA" id="ARBA00023052"/>
    </source>
</evidence>
<feature type="domain" description="Thiamine pyrophosphate enzyme TPP-binding" evidence="8">
    <location>
        <begin position="412"/>
        <end position="549"/>
    </location>
</feature>
<dbReference type="AlphaFoldDB" id="A0A0F9QN38"/>
<evidence type="ECO:0000256" key="1">
    <source>
        <dbReference type="ARBA" id="ARBA00001946"/>
    </source>
</evidence>
<evidence type="ECO:0000259" key="7">
    <source>
        <dbReference type="Pfam" id="PF00205"/>
    </source>
</evidence>
<dbReference type="FunFam" id="3.40.50.970:FF:000007">
    <property type="entry name" value="Acetolactate synthase"/>
    <property type="match status" value="1"/>
</dbReference>
<dbReference type="GO" id="GO:0009099">
    <property type="term" value="P:L-valine biosynthetic process"/>
    <property type="evidence" value="ECO:0007669"/>
    <property type="project" value="TreeGrafter"/>
</dbReference>
<reference evidence="10" key="1">
    <citation type="journal article" date="2015" name="Nature">
        <title>Complex archaea that bridge the gap between prokaryotes and eukaryotes.</title>
        <authorList>
            <person name="Spang A."/>
            <person name="Saw J.H."/>
            <person name="Jorgensen S.L."/>
            <person name="Zaremba-Niedzwiedzka K."/>
            <person name="Martijn J."/>
            <person name="Lind A.E."/>
            <person name="van Eijk R."/>
            <person name="Schleper C."/>
            <person name="Guy L."/>
            <person name="Ettema T.J."/>
        </authorList>
    </citation>
    <scope>NUCLEOTIDE SEQUENCE</scope>
</reference>
<dbReference type="InterPro" id="IPR045229">
    <property type="entry name" value="TPP_enz"/>
</dbReference>
<dbReference type="InterPro" id="IPR029035">
    <property type="entry name" value="DHS-like_NAD/FAD-binding_dom"/>
</dbReference>
<evidence type="ECO:0000259" key="9">
    <source>
        <dbReference type="Pfam" id="PF02776"/>
    </source>
</evidence>
<keyword evidence="4" id="KW-0479">Metal-binding</keyword>
<dbReference type="GO" id="GO:0009097">
    <property type="term" value="P:isoleucine biosynthetic process"/>
    <property type="evidence" value="ECO:0007669"/>
    <property type="project" value="TreeGrafter"/>
</dbReference>
<evidence type="ECO:0008006" key="11">
    <source>
        <dbReference type="Google" id="ProtNLM"/>
    </source>
</evidence>
<name>A0A0F9QN38_9ZZZZ</name>
<accession>A0A0F9QN38</accession>
<gene>
    <name evidence="10" type="ORF">LCGC14_0681380</name>
</gene>
<evidence type="ECO:0000256" key="2">
    <source>
        <dbReference type="ARBA" id="ARBA00001964"/>
    </source>
</evidence>
<dbReference type="GO" id="GO:0005948">
    <property type="term" value="C:acetolactate synthase complex"/>
    <property type="evidence" value="ECO:0007669"/>
    <property type="project" value="TreeGrafter"/>
</dbReference>
<dbReference type="SUPFAM" id="SSF52467">
    <property type="entry name" value="DHS-like NAD/FAD-binding domain"/>
    <property type="match status" value="1"/>
</dbReference>
<dbReference type="Pfam" id="PF02776">
    <property type="entry name" value="TPP_enzyme_N"/>
    <property type="match status" value="1"/>
</dbReference>
<dbReference type="Gene3D" id="3.40.50.970">
    <property type="match status" value="2"/>
</dbReference>
<dbReference type="EMBL" id="LAZR01001378">
    <property type="protein sequence ID" value="KKN45600.1"/>
    <property type="molecule type" value="Genomic_DNA"/>
</dbReference>
<dbReference type="Pfam" id="PF02775">
    <property type="entry name" value="TPP_enzyme_C"/>
    <property type="match status" value="1"/>
</dbReference>
<evidence type="ECO:0000256" key="3">
    <source>
        <dbReference type="ARBA" id="ARBA00007812"/>
    </source>
</evidence>
<dbReference type="PROSITE" id="PS00187">
    <property type="entry name" value="TPP_ENZYMES"/>
    <property type="match status" value="1"/>
</dbReference>
<dbReference type="CDD" id="cd07035">
    <property type="entry name" value="TPP_PYR_POX_like"/>
    <property type="match status" value="1"/>
</dbReference>
<feature type="domain" description="Thiamine pyrophosphate enzyme N-terminal TPP-binding" evidence="9">
    <location>
        <begin position="8"/>
        <end position="128"/>
    </location>
</feature>
<evidence type="ECO:0000256" key="6">
    <source>
        <dbReference type="RuleBase" id="RU362132"/>
    </source>
</evidence>
<dbReference type="GO" id="GO:0003984">
    <property type="term" value="F:acetolactate synthase activity"/>
    <property type="evidence" value="ECO:0007669"/>
    <property type="project" value="TreeGrafter"/>
</dbReference>
<dbReference type="CDD" id="cd00568">
    <property type="entry name" value="TPP_enzymes"/>
    <property type="match status" value="1"/>
</dbReference>
<dbReference type="PANTHER" id="PTHR18968:SF166">
    <property type="entry name" value="2-HYDROXYACYL-COA LYASE 2"/>
    <property type="match status" value="1"/>
</dbReference>
<evidence type="ECO:0000256" key="4">
    <source>
        <dbReference type="ARBA" id="ARBA00022723"/>
    </source>
</evidence>
<dbReference type="InterPro" id="IPR000399">
    <property type="entry name" value="TPP-bd_CS"/>
</dbReference>
<dbReference type="Gene3D" id="3.40.50.1220">
    <property type="entry name" value="TPP-binding domain"/>
    <property type="match status" value="1"/>
</dbReference>
<proteinExistence type="inferred from homology"/>
<comment type="cofactor">
    <cofactor evidence="1">
        <name>Mg(2+)</name>
        <dbReference type="ChEBI" id="CHEBI:18420"/>
    </cofactor>
</comment>
<dbReference type="InterPro" id="IPR029061">
    <property type="entry name" value="THDP-binding"/>
</dbReference>
<dbReference type="GO" id="GO:0000287">
    <property type="term" value="F:magnesium ion binding"/>
    <property type="evidence" value="ECO:0007669"/>
    <property type="project" value="InterPro"/>
</dbReference>
<dbReference type="GO" id="GO:0030976">
    <property type="term" value="F:thiamine pyrophosphate binding"/>
    <property type="evidence" value="ECO:0007669"/>
    <property type="project" value="InterPro"/>
</dbReference>
<feature type="domain" description="Thiamine pyrophosphate enzyme central" evidence="7">
    <location>
        <begin position="204"/>
        <end position="335"/>
    </location>
</feature>